<evidence type="ECO:0000313" key="3">
    <source>
        <dbReference type="Proteomes" id="UP000249166"/>
    </source>
</evidence>
<evidence type="ECO:0000259" key="1">
    <source>
        <dbReference type="Pfam" id="PF02720"/>
    </source>
</evidence>
<sequence length="155" mass="15670">MDSAVVAETLEAIGASALSLAAELRRVADPGRAGADVLPYNLESLQDEADPLGDLADACLDGLAGVARMEARLAAVKVNLAAGFAAAEAALAAPDASRSERDVLQMSVTAEVAGALTVSEGSAARFLEESARLSGDLPLTLAALGAGTISWQHVR</sequence>
<dbReference type="EMBL" id="QLNP01000099">
    <property type="protein sequence ID" value="RAM35774.1"/>
    <property type="molecule type" value="Genomic_DNA"/>
</dbReference>
<feature type="domain" description="DUF222" evidence="1">
    <location>
        <begin position="69"/>
        <end position="155"/>
    </location>
</feature>
<evidence type="ECO:0000313" key="2">
    <source>
        <dbReference type="EMBL" id="RAM35774.1"/>
    </source>
</evidence>
<gene>
    <name evidence="2" type="ORF">DBZ45_19370</name>
</gene>
<dbReference type="AlphaFoldDB" id="A0A328HC91"/>
<keyword evidence="2" id="KW-0255">Endonuclease</keyword>
<comment type="caution">
    <text evidence="2">The sequence shown here is derived from an EMBL/GenBank/DDBJ whole genome shotgun (WGS) entry which is preliminary data.</text>
</comment>
<dbReference type="Pfam" id="PF02720">
    <property type="entry name" value="DUF222"/>
    <property type="match status" value="1"/>
</dbReference>
<reference evidence="2 3" key="1">
    <citation type="submission" date="2018-04" db="EMBL/GenBank/DDBJ databases">
        <title>Bacteria isolated from cave deposits of Manipur.</title>
        <authorList>
            <person name="Sahoo D."/>
            <person name="Sarangthem I."/>
            <person name="Nandeibam J."/>
        </authorList>
    </citation>
    <scope>NUCLEOTIDE SEQUENCE [LARGE SCALE GENOMIC DNA]</scope>
    <source>
        <strain evidence="3">mrc11</strain>
    </source>
</reference>
<organism evidence="2 3">
    <name type="scientific">Arthrobacter globiformis</name>
    <dbReference type="NCBI Taxonomy" id="1665"/>
    <lineage>
        <taxon>Bacteria</taxon>
        <taxon>Bacillati</taxon>
        <taxon>Actinomycetota</taxon>
        <taxon>Actinomycetes</taxon>
        <taxon>Micrococcales</taxon>
        <taxon>Micrococcaceae</taxon>
        <taxon>Arthrobacter</taxon>
    </lineage>
</organism>
<dbReference type="InterPro" id="IPR003870">
    <property type="entry name" value="DUF222"/>
</dbReference>
<dbReference type="Proteomes" id="UP000249166">
    <property type="component" value="Unassembled WGS sequence"/>
</dbReference>
<protein>
    <submittedName>
        <fullName evidence="2">Endonuclease</fullName>
    </submittedName>
</protein>
<feature type="non-terminal residue" evidence="2">
    <location>
        <position position="155"/>
    </location>
</feature>
<proteinExistence type="predicted"/>
<keyword evidence="2" id="KW-0540">Nuclease</keyword>
<name>A0A328HC91_ARTGO</name>
<keyword evidence="2" id="KW-0378">Hydrolase</keyword>
<dbReference type="GO" id="GO:0004519">
    <property type="term" value="F:endonuclease activity"/>
    <property type="evidence" value="ECO:0007669"/>
    <property type="project" value="UniProtKB-KW"/>
</dbReference>
<dbReference type="RefSeq" id="WP_146617541.1">
    <property type="nucleotide sequence ID" value="NZ_QLNP01000099.1"/>
</dbReference>
<accession>A0A328HC91</accession>